<dbReference type="GO" id="GO:0000139">
    <property type="term" value="C:Golgi membrane"/>
    <property type="evidence" value="ECO:0007669"/>
    <property type="project" value="UniProtKB-SubCell"/>
</dbReference>
<dbReference type="InterPro" id="IPR007255">
    <property type="entry name" value="COG8"/>
</dbReference>
<protein>
    <recommendedName>
        <fullName evidence="3">Conserved oligomeric Golgi complex subunit 8</fullName>
    </recommendedName>
    <alternativeName>
        <fullName evidence="8">Component of oligomeric Golgi complex 8</fullName>
    </alternativeName>
</protein>
<sequence length="534" mass="59122">MKRLLACVRDACTRMQLLPFLLVSGMNHEVSDESRVRHSIVEATVEHFALFTETQDVNARVAAAAGNSLNTVERLSDSLSKLQKLSQAIVSAGQQWREKKQVALNAVAQHPKLLVFLEAPALLSDCLRKEMYHEALAVLEHIRRSVQSMENIELFCRLEDETRATLENALGELVLPRLAGQLTVASAVKITTFFRRLGVPEAQIRRIFLQKRGEYVSGLFQDAENNKVPHSRIFGYLTVFKVYVIDVVLQFCACFSPDTESGLCCDLAEWCHRRAFIFVQYLRSSLEKITNGSELASIIEQCSVCGSAAAQVHMDVSSLVNEAIAARVRGLLEEHLSQAAQSYATSMATFSWRPPSGSLWSAPQCPKEGGGVVKDGPASAPLCLLQYLPLAYVLNGILTAFNTIRKCVVPGVELFCISRVEEIVRMMANDLAQDKDLLLAVESDEKQAYLQFVNAFVCDFYPHVLICVQELLGDKPKHVLENRMRSAIESLRSLIPSQIDSCQAEIVQQSFEGQPQTELTPMVGDGEGGIESGV</sequence>
<evidence type="ECO:0000256" key="2">
    <source>
        <dbReference type="ARBA" id="ARBA00006419"/>
    </source>
</evidence>
<name>G0UD26_TRYVY</name>
<dbReference type="PANTHER" id="PTHR21311:SF0">
    <property type="entry name" value="CONSERVED OLIGOMERIC GOLGI COMPLEX SUBUNIT 8"/>
    <property type="match status" value="1"/>
</dbReference>
<dbReference type="SUPFAM" id="SSF74788">
    <property type="entry name" value="Cullin repeat-like"/>
    <property type="match status" value="1"/>
</dbReference>
<dbReference type="PANTHER" id="PTHR21311">
    <property type="entry name" value="CONSERVED OLIGOMERIC GOLGI COMPLEX COMPONENT 8"/>
    <property type="match status" value="1"/>
</dbReference>
<evidence type="ECO:0000256" key="7">
    <source>
        <dbReference type="ARBA" id="ARBA00023136"/>
    </source>
</evidence>
<evidence type="ECO:0000256" key="4">
    <source>
        <dbReference type="ARBA" id="ARBA00022448"/>
    </source>
</evidence>
<dbReference type="VEuPathDB" id="TriTrypDB:TvY486_1112200"/>
<evidence type="ECO:0000256" key="1">
    <source>
        <dbReference type="ARBA" id="ARBA00004395"/>
    </source>
</evidence>
<reference evidence="9" key="1">
    <citation type="journal article" date="2012" name="Proc. Natl. Acad. Sci. U.S.A.">
        <title>Antigenic diversity is generated by distinct evolutionary mechanisms in African trypanosome species.</title>
        <authorList>
            <person name="Jackson A.P."/>
            <person name="Berry A."/>
            <person name="Aslett M."/>
            <person name="Allison H.C."/>
            <person name="Burton P."/>
            <person name="Vavrova-Anderson J."/>
            <person name="Brown R."/>
            <person name="Browne H."/>
            <person name="Corton N."/>
            <person name="Hauser H."/>
            <person name="Gamble J."/>
            <person name="Gilderthorp R."/>
            <person name="Marcello L."/>
            <person name="McQuillan J."/>
            <person name="Otto T.D."/>
            <person name="Quail M.A."/>
            <person name="Sanders M.J."/>
            <person name="van Tonder A."/>
            <person name="Ginger M.L."/>
            <person name="Field M.C."/>
            <person name="Barry J.D."/>
            <person name="Hertz-Fowler C."/>
            <person name="Berriman M."/>
        </authorList>
    </citation>
    <scope>NUCLEOTIDE SEQUENCE</scope>
    <source>
        <strain evidence="9">Y486</strain>
    </source>
</reference>
<organism evidence="9">
    <name type="scientific">Trypanosoma vivax (strain Y486)</name>
    <dbReference type="NCBI Taxonomy" id="1055687"/>
    <lineage>
        <taxon>Eukaryota</taxon>
        <taxon>Discoba</taxon>
        <taxon>Euglenozoa</taxon>
        <taxon>Kinetoplastea</taxon>
        <taxon>Metakinetoplastina</taxon>
        <taxon>Trypanosomatida</taxon>
        <taxon>Trypanosomatidae</taxon>
        <taxon>Trypanosoma</taxon>
        <taxon>Duttonella</taxon>
    </lineage>
</organism>
<comment type="similarity">
    <text evidence="2">Belongs to the COG8 family.</text>
</comment>
<gene>
    <name evidence="9" type="ORF">TVY486_1112200</name>
</gene>
<evidence type="ECO:0000256" key="5">
    <source>
        <dbReference type="ARBA" id="ARBA00022927"/>
    </source>
</evidence>
<evidence type="ECO:0000256" key="8">
    <source>
        <dbReference type="ARBA" id="ARBA00031347"/>
    </source>
</evidence>
<evidence type="ECO:0000313" key="9">
    <source>
        <dbReference type="EMBL" id="CCC53736.1"/>
    </source>
</evidence>
<comment type="subcellular location">
    <subcellularLocation>
        <location evidence="1">Golgi apparatus membrane</location>
        <topology evidence="1">Peripheral membrane protein</topology>
    </subcellularLocation>
</comment>
<dbReference type="Pfam" id="PF04124">
    <property type="entry name" value="Dor1"/>
    <property type="match status" value="1"/>
</dbReference>
<keyword evidence="6" id="KW-0333">Golgi apparatus</keyword>
<keyword evidence="4" id="KW-0813">Transport</keyword>
<dbReference type="AlphaFoldDB" id="G0UD26"/>
<dbReference type="EMBL" id="HE573027">
    <property type="protein sequence ID" value="CCC53736.1"/>
    <property type="molecule type" value="Genomic_DNA"/>
</dbReference>
<keyword evidence="5" id="KW-0653">Protein transport</keyword>
<evidence type="ECO:0000256" key="6">
    <source>
        <dbReference type="ARBA" id="ARBA00023034"/>
    </source>
</evidence>
<accession>G0UD26</accession>
<evidence type="ECO:0000256" key="3">
    <source>
        <dbReference type="ARBA" id="ARBA00020983"/>
    </source>
</evidence>
<dbReference type="GO" id="GO:0006891">
    <property type="term" value="P:intra-Golgi vesicle-mediated transport"/>
    <property type="evidence" value="ECO:0007669"/>
    <property type="project" value="TreeGrafter"/>
</dbReference>
<dbReference type="GO" id="GO:0015031">
    <property type="term" value="P:protein transport"/>
    <property type="evidence" value="ECO:0007669"/>
    <property type="project" value="UniProtKB-KW"/>
</dbReference>
<dbReference type="InterPro" id="IPR016159">
    <property type="entry name" value="Cullin_repeat-like_dom_sf"/>
</dbReference>
<proteinExistence type="inferred from homology"/>
<dbReference type="GO" id="GO:0017119">
    <property type="term" value="C:Golgi transport complex"/>
    <property type="evidence" value="ECO:0007669"/>
    <property type="project" value="InterPro"/>
</dbReference>
<keyword evidence="7" id="KW-0472">Membrane</keyword>